<dbReference type="PANTHER" id="PTHR47969">
    <property type="entry name" value="CHROMOSOME-ASSOCIATED KINESIN KIF4A-RELATED"/>
    <property type="match status" value="1"/>
</dbReference>
<feature type="compositionally biased region" description="Low complexity" evidence="4">
    <location>
        <begin position="598"/>
        <end position="612"/>
    </location>
</feature>
<dbReference type="SUPFAM" id="SSF52540">
    <property type="entry name" value="P-loop containing nucleoside triphosphate hydrolases"/>
    <property type="match status" value="2"/>
</dbReference>
<dbReference type="InterPro" id="IPR019821">
    <property type="entry name" value="Kinesin_motor_CS"/>
</dbReference>
<dbReference type="PROSITE" id="PS00411">
    <property type="entry name" value="KINESIN_MOTOR_1"/>
    <property type="match status" value="1"/>
</dbReference>
<reference evidence="6" key="1">
    <citation type="submission" date="2019-11" db="EMBL/GenBank/DDBJ databases">
        <title>Leishmania tarentolae CDS.</title>
        <authorList>
            <person name="Goto Y."/>
            <person name="Yamagishi J."/>
        </authorList>
    </citation>
    <scope>NUCLEOTIDE SEQUENCE [LARGE SCALE GENOMIC DNA]</scope>
    <source>
        <strain evidence="6">Parrot Tar II</strain>
    </source>
</reference>
<dbReference type="GO" id="GO:0005737">
    <property type="term" value="C:cytoplasm"/>
    <property type="evidence" value="ECO:0007669"/>
    <property type="project" value="UniProtKB-SubCell"/>
</dbReference>
<keyword evidence="2 3" id="KW-0067">ATP-binding</keyword>
<feature type="region of interest" description="Disordered" evidence="4">
    <location>
        <begin position="626"/>
        <end position="678"/>
    </location>
</feature>
<dbReference type="GO" id="GO:0005524">
    <property type="term" value="F:ATP binding"/>
    <property type="evidence" value="ECO:0007669"/>
    <property type="project" value="UniProtKB-UniRule"/>
</dbReference>
<feature type="compositionally biased region" description="Polar residues" evidence="4">
    <location>
        <begin position="526"/>
        <end position="550"/>
    </location>
</feature>
<sequence>MGRTSLVNGPRISGNSASKPRQWEQQAQATEGPAVRPTAPPPSSGSAAALTTDPKRLENHTATPTTARCSIPSLVVHQNSYMNPARETDCVSVSDFSDAHERVDEAYTDVGLCDLQRESTPLVSVSAAARQADAVASARALNAEQENSAGSESGSMTLPPQDSRSPGPEDRIATRPAVMVEDDDVANADTNVFVAVRVRPRTSLLAAKGASSVSLHNAEQPPPRDPRSSSGGGGDWDDNWSTQSSTLSSGLLVRERQKSSNSTPSHSAMTRRRQPARTQATPFVEQEKASNTDSDDNASNESFMCVNAMNGFIDCLVTTAANVSGSASTPSSATANGAGSGQRTRILRFCFDNVLDDSVTQADVMARIGQRAVERVLQGYHSTVMCYGQTGSGKTYTIAGPHGGKLSRKALRWLASQPSSAKAVQCDDGNVDEEKHVRIAAHVGLLPRILIQLFHGLEARHGSGRLQQTSAAPTSSWQVALSAMELYNGDMRDLLPGELPENEEETPIKKDLAHSSIAPSLRHHGSSNNISNRRGHRQVTSAATSPSISTRWDGGVTAASAVKRGRGQFSASPLCAVSARTHVSQSASSSTTRNPPRAAANTTSATSNAGASTGLGPAKAMLKTWAASSTATQAPPPLQIRLGAPTPSALQRSPSKTLKKAKAVSPSPLSWASLRPPAHDTGSEAVHIEGLREHPVHDIHAAMEAVWRALRQRQMGSTEVNKNSSRSHAFFFVRVEQREQHSRGKEKPLWTIRRSTLSLVDLAGSERVGHTGAHGLQLKEAQNINLSLSALGNVMRLLSSASRPSPSKSSTVTSAGRAAARTGVRADQHIPYRDSKLTRILQSSLGGNAIVFLLCNVSPEPRDAQETMSTLRFAKLCKNVKSNVTLNEKTAGFEDTQTAAEARICQLVGDVSAMQNRLRQLATYTWWLENHLGYFAATITQQQRLSTTLIANTSMRATTSPSRSCVSGGSFGLDVPEEATAPGESSGTRRVGVENKKGADPSVAPEDCRCSAAPAGPTSPEWWHLSPRPSSPTAPVDNDRDGGGGPAEAVAYWRSASAPALLSPAYPIAHRRIALERKMITAAVAARKPIVAGTNPLETSLTANTVGTSTRAERNGVLMCEPSAAPISTRNDAVEPSPSMATVLSVPLLSLPANLKQPPSECPMSAMGITLAEERTAVTARLAEVEHSNLLLRLRLAELQRHMRQEGSIPHVAEDDQATNEEKTARRTVVKDGFGAPASLSSVSEANASSVLWPPHYHQASHDASLEVFLARCGFAAMDSMELRGGSAPQHPPRTRGETSDAEAMQNVSEQCDMSDIVA</sequence>
<name>A0A640KDK0_LEITA</name>
<dbReference type="GO" id="GO:0007052">
    <property type="term" value="P:mitotic spindle organization"/>
    <property type="evidence" value="ECO:0007669"/>
    <property type="project" value="TreeGrafter"/>
</dbReference>
<feature type="region of interest" description="Disordered" evidence="4">
    <location>
        <begin position="1284"/>
        <end position="1319"/>
    </location>
</feature>
<evidence type="ECO:0000313" key="6">
    <source>
        <dbReference type="EMBL" id="GET85807.1"/>
    </source>
</evidence>
<feature type="region of interest" description="Disordered" evidence="4">
    <location>
        <begin position="582"/>
        <end position="612"/>
    </location>
</feature>
<feature type="compositionally biased region" description="Low complexity" evidence="4">
    <location>
        <begin position="239"/>
        <end position="252"/>
    </location>
</feature>
<dbReference type="GO" id="GO:0051231">
    <property type="term" value="P:spindle elongation"/>
    <property type="evidence" value="ECO:0007669"/>
    <property type="project" value="TreeGrafter"/>
</dbReference>
<feature type="region of interest" description="Disordered" evidence="4">
    <location>
        <begin position="1"/>
        <end position="65"/>
    </location>
</feature>
<dbReference type="GO" id="GO:0007018">
    <property type="term" value="P:microtubule-based movement"/>
    <property type="evidence" value="ECO:0007669"/>
    <property type="project" value="InterPro"/>
</dbReference>
<dbReference type="PANTHER" id="PTHR47969:SF29">
    <property type="entry name" value="KINESIN-LIKE PROTEIN"/>
    <property type="match status" value="1"/>
</dbReference>
<comment type="similarity">
    <text evidence="3">Belongs to the TRAFAC class myosin-kinesin ATPase superfamily. Kinesin family.</text>
</comment>
<feature type="region of interest" description="Disordered" evidence="4">
    <location>
        <begin position="206"/>
        <end position="299"/>
    </location>
</feature>
<evidence type="ECO:0000256" key="4">
    <source>
        <dbReference type="SAM" id="MobiDB-lite"/>
    </source>
</evidence>
<dbReference type="GO" id="GO:0003777">
    <property type="term" value="F:microtubule motor activity"/>
    <property type="evidence" value="ECO:0007669"/>
    <property type="project" value="InterPro"/>
</dbReference>
<evidence type="ECO:0000256" key="3">
    <source>
        <dbReference type="PROSITE-ProRule" id="PRU00283"/>
    </source>
</evidence>
<keyword evidence="7" id="KW-1185">Reference proteome</keyword>
<evidence type="ECO:0000313" key="7">
    <source>
        <dbReference type="Proteomes" id="UP000419144"/>
    </source>
</evidence>
<dbReference type="OrthoDB" id="267696at2759"/>
<dbReference type="VEuPathDB" id="TriTrypDB:LtaPh_0507800"/>
<dbReference type="SMART" id="SM00129">
    <property type="entry name" value="KISc"/>
    <property type="match status" value="1"/>
</dbReference>
<feature type="compositionally biased region" description="Polar residues" evidence="4">
    <location>
        <begin position="582"/>
        <end position="594"/>
    </location>
</feature>
<evidence type="ECO:0000259" key="5">
    <source>
        <dbReference type="PROSITE" id="PS50067"/>
    </source>
</evidence>
<organism evidence="6 7">
    <name type="scientific">Leishmania tarentolae</name>
    <name type="common">Sauroleishmania tarentolae</name>
    <dbReference type="NCBI Taxonomy" id="5689"/>
    <lineage>
        <taxon>Eukaryota</taxon>
        <taxon>Discoba</taxon>
        <taxon>Euglenozoa</taxon>
        <taxon>Kinetoplastea</taxon>
        <taxon>Metakinetoplastina</taxon>
        <taxon>Trypanosomatida</taxon>
        <taxon>Trypanosomatidae</taxon>
        <taxon>Leishmaniinae</taxon>
        <taxon>Leishmania</taxon>
        <taxon>lizard Leishmania</taxon>
    </lineage>
</organism>
<evidence type="ECO:0000256" key="1">
    <source>
        <dbReference type="ARBA" id="ARBA00022741"/>
    </source>
</evidence>
<keyword evidence="1 3" id="KW-0547">Nucleotide-binding</keyword>
<gene>
    <name evidence="6" type="ORF">LtaPh_0507800</name>
</gene>
<feature type="binding site" evidence="3">
    <location>
        <begin position="388"/>
        <end position="395"/>
    </location>
    <ligand>
        <name>ATP</name>
        <dbReference type="ChEBI" id="CHEBI:30616"/>
    </ligand>
</feature>
<feature type="region of interest" description="Disordered" evidence="4">
    <location>
        <begin position="956"/>
        <end position="1047"/>
    </location>
</feature>
<accession>A0A640KDK0</accession>
<feature type="region of interest" description="Disordered" evidence="4">
    <location>
        <begin position="138"/>
        <end position="171"/>
    </location>
</feature>
<dbReference type="Proteomes" id="UP000419144">
    <property type="component" value="Unassembled WGS sequence"/>
</dbReference>
<dbReference type="InterPro" id="IPR036961">
    <property type="entry name" value="Kinesin_motor_dom_sf"/>
</dbReference>
<feature type="domain" description="Kinesin motor" evidence="5">
    <location>
        <begin position="191"/>
        <end position="880"/>
    </location>
</feature>
<feature type="region of interest" description="Disordered" evidence="4">
    <location>
        <begin position="514"/>
        <end position="552"/>
    </location>
</feature>
<dbReference type="InterPro" id="IPR027640">
    <property type="entry name" value="Kinesin-like_fam"/>
</dbReference>
<feature type="region of interest" description="Disordered" evidence="4">
    <location>
        <begin position="800"/>
        <end position="820"/>
    </location>
</feature>
<feature type="compositionally biased region" description="Polar residues" evidence="4">
    <location>
        <begin position="956"/>
        <end position="967"/>
    </location>
</feature>
<dbReference type="FunFam" id="3.40.850.10:FF:000336">
    <property type="entry name" value="Kinesin-like protein"/>
    <property type="match status" value="1"/>
</dbReference>
<keyword evidence="3" id="KW-0505">Motor protein</keyword>
<feature type="compositionally biased region" description="Polar residues" evidence="4">
    <location>
        <begin position="259"/>
        <end position="268"/>
    </location>
</feature>
<feature type="compositionally biased region" description="Polar residues" evidence="4">
    <location>
        <begin position="13"/>
        <end position="29"/>
    </location>
</feature>
<evidence type="ECO:0000256" key="2">
    <source>
        <dbReference type="ARBA" id="ARBA00022840"/>
    </source>
</evidence>
<dbReference type="Pfam" id="PF00225">
    <property type="entry name" value="Kinesin"/>
    <property type="match status" value="2"/>
</dbReference>
<proteinExistence type="inferred from homology"/>
<comment type="caution">
    <text evidence="6">The sequence shown here is derived from an EMBL/GenBank/DDBJ whole genome shotgun (WGS) entry which is preliminary data.</text>
</comment>
<dbReference type="GO" id="GO:0005875">
    <property type="term" value="C:microtubule associated complex"/>
    <property type="evidence" value="ECO:0007669"/>
    <property type="project" value="TreeGrafter"/>
</dbReference>
<protein>
    <submittedName>
        <fullName evidence="6">Kinesin-like protein</fullName>
    </submittedName>
</protein>
<dbReference type="Gene3D" id="3.40.850.10">
    <property type="entry name" value="Kinesin motor domain"/>
    <property type="match status" value="2"/>
</dbReference>
<dbReference type="InterPro" id="IPR027417">
    <property type="entry name" value="P-loop_NTPase"/>
</dbReference>
<dbReference type="EMBL" id="BLBS01000006">
    <property type="protein sequence ID" value="GET85807.1"/>
    <property type="molecule type" value="Genomic_DNA"/>
</dbReference>
<feature type="compositionally biased region" description="Polar residues" evidence="4">
    <location>
        <begin position="144"/>
        <end position="164"/>
    </location>
</feature>
<dbReference type="InterPro" id="IPR001752">
    <property type="entry name" value="Kinesin_motor_dom"/>
</dbReference>
<dbReference type="PROSITE" id="PS50067">
    <property type="entry name" value="KINESIN_MOTOR_2"/>
    <property type="match status" value="1"/>
</dbReference>
<dbReference type="GO" id="GO:0008017">
    <property type="term" value="F:microtubule binding"/>
    <property type="evidence" value="ECO:0007669"/>
    <property type="project" value="InterPro"/>
</dbReference>